<accession>A0ABX6IIG3</accession>
<keyword evidence="2" id="KW-1185">Reference proteome</keyword>
<dbReference type="RefSeq" id="WP_213243710.1">
    <property type="nucleotide sequence ID" value="NZ_CP045806.1"/>
</dbReference>
<sequence length="151" mass="16332">MNTAAHYVPPTRTDRVFNAVVGRLAAFGINLAGARTLTVTGRTTGRPQQIPVNPLTFDGAEYLVAVRGETQWVRNVRATPMAQLGRGRTVRHIVLTETPVADRAPIIEAYLGKWGWEVGRFLPDGLAPGATVDEIAAHAHKLPVFIVCPAD</sequence>
<dbReference type="Gene3D" id="2.30.110.10">
    <property type="entry name" value="Electron Transport, Fmn-binding Protein, Chain A"/>
    <property type="match status" value="1"/>
</dbReference>
<dbReference type="InterPro" id="IPR004378">
    <property type="entry name" value="F420H2_quin_Rdtase"/>
</dbReference>
<organism evidence="1 2">
    <name type="scientific">Gordonia pseudamarae</name>
    <dbReference type="NCBI Taxonomy" id="2831662"/>
    <lineage>
        <taxon>Bacteria</taxon>
        <taxon>Bacillati</taxon>
        <taxon>Actinomycetota</taxon>
        <taxon>Actinomycetes</taxon>
        <taxon>Mycobacteriales</taxon>
        <taxon>Gordoniaceae</taxon>
        <taxon>Gordonia</taxon>
    </lineage>
</organism>
<dbReference type="Proteomes" id="UP001059836">
    <property type="component" value="Chromosome"/>
</dbReference>
<name>A0ABX6IIG3_9ACTN</name>
<dbReference type="EMBL" id="CP045809">
    <property type="protein sequence ID" value="QHN35677.1"/>
    <property type="molecule type" value="Genomic_DNA"/>
</dbReference>
<dbReference type="InterPro" id="IPR012349">
    <property type="entry name" value="Split_barrel_FMN-bd"/>
</dbReference>
<dbReference type="Pfam" id="PF04075">
    <property type="entry name" value="F420H2_quin_red"/>
    <property type="match status" value="1"/>
</dbReference>
<proteinExistence type="predicted"/>
<evidence type="ECO:0000313" key="1">
    <source>
        <dbReference type="EMBL" id="QHN35677.1"/>
    </source>
</evidence>
<gene>
    <name evidence="1" type="ORF">GII31_13140</name>
</gene>
<evidence type="ECO:0000313" key="2">
    <source>
        <dbReference type="Proteomes" id="UP001059836"/>
    </source>
</evidence>
<reference evidence="1" key="1">
    <citation type="journal article" date="2021" name="Nat. Microbiol.">
        <title>Cocultivation of an ultrasmall environmental parasitic bacterium with lytic ability against bacteria associated with wastewater foams.</title>
        <authorList>
            <person name="Batinovic S."/>
            <person name="Rose J.J.A."/>
            <person name="Ratcliffe J."/>
            <person name="Seviour R.J."/>
            <person name="Petrovski S."/>
        </authorList>
    </citation>
    <scope>NUCLEOTIDE SEQUENCE</scope>
    <source>
        <strain evidence="1">CON9</strain>
    </source>
</reference>
<protein>
    <submittedName>
        <fullName evidence="1">DUF385 domain-containing protein</fullName>
    </submittedName>
</protein>